<evidence type="ECO:0000313" key="5">
    <source>
        <dbReference type="Proteomes" id="UP000281061"/>
    </source>
</evidence>
<evidence type="ECO:0000313" key="4">
    <source>
        <dbReference type="EMBL" id="RMW54335.1"/>
    </source>
</evidence>
<gene>
    <name evidence="4" type="ORF">D6U17_10460</name>
</gene>
<dbReference type="SUPFAM" id="SSF56801">
    <property type="entry name" value="Acetyl-CoA synthetase-like"/>
    <property type="match status" value="1"/>
</dbReference>
<evidence type="ECO:0000259" key="3">
    <source>
        <dbReference type="Pfam" id="PF00501"/>
    </source>
</evidence>
<accession>A0AB37RJ20</accession>
<dbReference type="EMBL" id="RDCL01000060">
    <property type="protein sequence ID" value="RMW54335.1"/>
    <property type="molecule type" value="Genomic_DNA"/>
</dbReference>
<dbReference type="InterPro" id="IPR042099">
    <property type="entry name" value="ANL_N_sf"/>
</dbReference>
<dbReference type="InterPro" id="IPR020845">
    <property type="entry name" value="AMP-binding_CS"/>
</dbReference>
<dbReference type="InterPro" id="IPR000873">
    <property type="entry name" value="AMP-dep_synth/lig_dom"/>
</dbReference>
<protein>
    <recommendedName>
        <fullName evidence="3">AMP-dependent synthetase/ligase domain-containing protein</fullName>
    </recommendedName>
</protein>
<dbReference type="PROSITE" id="PS00455">
    <property type="entry name" value="AMP_BINDING"/>
    <property type="match status" value="1"/>
</dbReference>
<sequence length="491" mass="55428">MLGLKQIKKIAVKQQNKPVLITDDFSFGWTDYKVLVESNLVNLLKNEYLNTDTTRVIIMSENSWKLFILYSCLVTSKVAYSGIDYTMNDEKKIACIKQSGANTVFYSEDNKPSDVMLASLPNIKFINLDIIKEDTIDDDTDVFGLVKQLNHSDDVLSFSFTSGTTGLPKCIYRKSSFDKRRLGIFTNKYEITSDDIYLVTMPFYHVSVNGWAKLTLVNGGTVVFGDFSNANDLYYKITNYNVTSMLITPPVLQRLVPVLQKNNYQNTSVHFIMVGGKNFPTILKEQAIELFGPVINEYYGSSETGINTLADSQDMSKYPAASGQFMEGSKLIILDDKGNVLPSNSIGRIAIQSFQCADGYMGKKMAEITFDGERYVITSDYGYLNAEGYIFVTQRVLFDDNDIENNLFSLENRIRMIRNVEDLVIIQDENNYYTINVKISKESTSMMVKIIVDAINGVLASSQDSFNLNIVNNINYSLSGKVKYNEFLNSK</sequence>
<reference evidence="4 5" key="1">
    <citation type="submission" date="2018-10" db="EMBL/GenBank/DDBJ databases">
        <title>Genome sequences of five Lactobacillus pentosus strains isolated from brines of traditionally fermented spanish-style green table olives and differences between them.</title>
        <authorList>
            <person name="Jimenez Diaz R."/>
        </authorList>
    </citation>
    <scope>NUCLEOTIDE SEQUENCE [LARGE SCALE GENOMIC DNA]</scope>
    <source>
        <strain evidence="4 5">IG8</strain>
    </source>
</reference>
<dbReference type="GO" id="GO:0031956">
    <property type="term" value="F:medium-chain fatty acid-CoA ligase activity"/>
    <property type="evidence" value="ECO:0007669"/>
    <property type="project" value="TreeGrafter"/>
</dbReference>
<organism evidence="4 5">
    <name type="scientific">Lactiplantibacillus pentosus</name>
    <name type="common">Lactobacillus pentosus</name>
    <dbReference type="NCBI Taxonomy" id="1589"/>
    <lineage>
        <taxon>Bacteria</taxon>
        <taxon>Bacillati</taxon>
        <taxon>Bacillota</taxon>
        <taxon>Bacilli</taxon>
        <taxon>Lactobacillales</taxon>
        <taxon>Lactobacillaceae</taxon>
        <taxon>Lactiplantibacillus</taxon>
    </lineage>
</organism>
<comment type="similarity">
    <text evidence="1">Belongs to the ATP-dependent AMP-binding enzyme family.</text>
</comment>
<dbReference type="Proteomes" id="UP000281061">
    <property type="component" value="Unassembled WGS sequence"/>
</dbReference>
<comment type="caution">
    <text evidence="4">The sequence shown here is derived from an EMBL/GenBank/DDBJ whole genome shotgun (WGS) entry which is preliminary data.</text>
</comment>
<dbReference type="PANTHER" id="PTHR43201:SF5">
    <property type="entry name" value="MEDIUM-CHAIN ACYL-COA LIGASE ACSF2, MITOCHONDRIAL"/>
    <property type="match status" value="1"/>
</dbReference>
<feature type="domain" description="AMP-dependent synthetase/ligase" evidence="3">
    <location>
        <begin position="13"/>
        <end position="360"/>
    </location>
</feature>
<name>A0AB37RJ20_LACPE</name>
<dbReference type="AlphaFoldDB" id="A0AB37RJ20"/>
<dbReference type="PANTHER" id="PTHR43201">
    <property type="entry name" value="ACYL-COA SYNTHETASE"/>
    <property type="match status" value="1"/>
</dbReference>
<dbReference type="RefSeq" id="WP_122211293.1">
    <property type="nucleotide sequence ID" value="NZ_CP077099.1"/>
</dbReference>
<dbReference type="GO" id="GO:0006631">
    <property type="term" value="P:fatty acid metabolic process"/>
    <property type="evidence" value="ECO:0007669"/>
    <property type="project" value="TreeGrafter"/>
</dbReference>
<evidence type="ECO:0000256" key="1">
    <source>
        <dbReference type="ARBA" id="ARBA00006432"/>
    </source>
</evidence>
<proteinExistence type="inferred from homology"/>
<evidence type="ECO:0000256" key="2">
    <source>
        <dbReference type="ARBA" id="ARBA00022598"/>
    </source>
</evidence>
<dbReference type="Gene3D" id="3.40.50.12780">
    <property type="entry name" value="N-terminal domain of ligase-like"/>
    <property type="match status" value="1"/>
</dbReference>
<dbReference type="Pfam" id="PF00501">
    <property type="entry name" value="AMP-binding"/>
    <property type="match status" value="1"/>
</dbReference>
<keyword evidence="2" id="KW-0436">Ligase</keyword>